<evidence type="ECO:0000256" key="2">
    <source>
        <dbReference type="ARBA" id="ARBA00005073"/>
    </source>
</evidence>
<evidence type="ECO:0000313" key="14">
    <source>
        <dbReference type="RefSeq" id="XP_017772600.1"/>
    </source>
</evidence>
<dbReference type="Proteomes" id="UP000695000">
    <property type="component" value="Unplaced"/>
</dbReference>
<evidence type="ECO:0000256" key="4">
    <source>
        <dbReference type="ARBA" id="ARBA00012867"/>
    </source>
</evidence>
<dbReference type="InterPro" id="IPR050464">
    <property type="entry name" value="Zeta_carotene_desat/Oxidored"/>
</dbReference>
<evidence type="ECO:0000259" key="12">
    <source>
        <dbReference type="Pfam" id="PF01593"/>
    </source>
</evidence>
<comment type="subcellular location">
    <subcellularLocation>
        <location evidence="11">Mitochondrion inner membrane</location>
    </subcellularLocation>
</comment>
<keyword evidence="7 11" id="KW-0560">Oxidoreductase</keyword>
<keyword evidence="8 11" id="KW-0350">Heme biosynthesis</keyword>
<proteinExistence type="inferred from homology"/>
<name>A0ABM1MDF0_NICVS</name>
<evidence type="ECO:0000256" key="6">
    <source>
        <dbReference type="ARBA" id="ARBA00022827"/>
    </source>
</evidence>
<accession>A0ABM1MDF0</accession>
<keyword evidence="6 11" id="KW-0274">FAD</keyword>
<dbReference type="InterPro" id="IPR036188">
    <property type="entry name" value="FAD/NAD-bd_sf"/>
</dbReference>
<dbReference type="SUPFAM" id="SSF51905">
    <property type="entry name" value="FAD/NAD(P)-binding domain"/>
    <property type="match status" value="1"/>
</dbReference>
<dbReference type="SUPFAM" id="SSF54373">
    <property type="entry name" value="FAD-linked reductases, C-terminal domain"/>
    <property type="match status" value="1"/>
</dbReference>
<organism evidence="13 14">
    <name type="scientific">Nicrophorus vespilloides</name>
    <name type="common">Boreal carrion beetle</name>
    <dbReference type="NCBI Taxonomy" id="110193"/>
    <lineage>
        <taxon>Eukaryota</taxon>
        <taxon>Metazoa</taxon>
        <taxon>Ecdysozoa</taxon>
        <taxon>Arthropoda</taxon>
        <taxon>Hexapoda</taxon>
        <taxon>Insecta</taxon>
        <taxon>Pterygota</taxon>
        <taxon>Neoptera</taxon>
        <taxon>Endopterygota</taxon>
        <taxon>Coleoptera</taxon>
        <taxon>Polyphaga</taxon>
        <taxon>Staphyliniformia</taxon>
        <taxon>Silphidae</taxon>
        <taxon>Nicrophorinae</taxon>
        <taxon>Nicrophorus</taxon>
    </lineage>
</organism>
<protein>
    <recommendedName>
        <fullName evidence="4 11">Protoporphyrinogen oxidase</fullName>
        <ecNumber evidence="4 11">1.3.3.4</ecNumber>
    </recommendedName>
</protein>
<comment type="catalytic activity">
    <reaction evidence="10 11">
        <text>protoporphyrinogen IX + 3 O2 = protoporphyrin IX + 3 H2O2</text>
        <dbReference type="Rhea" id="RHEA:25576"/>
        <dbReference type="ChEBI" id="CHEBI:15379"/>
        <dbReference type="ChEBI" id="CHEBI:16240"/>
        <dbReference type="ChEBI" id="CHEBI:57306"/>
        <dbReference type="ChEBI" id="CHEBI:57307"/>
        <dbReference type="EC" id="1.3.3.4"/>
    </reaction>
</comment>
<sequence length="461" mass="51307">MKLILGGGISGLSTAYYLSKKCPKELLTIIEASDHIGGWIKSRKLPDGTIFEQGPRTLRPKGLPGANTLQLIEDLNLSERIRPITMDHSAAKNRMIFANGELHMLPSSLSSIFQLKKPFSRPLIVSLLFEGLQPSIAVSDESIYNFTYRRFGPEVADYLISPMICGICAGNAKEISVKFLMEPLFAKEQKYGSITKGFLKTLQDKKEELPKSDLLEKSTNEKWSIYSFKEGLEELPKALHQKALENGNNIVHNECTGIDFDDKIRLTFKSGDGLIGNHLFSTIPAQKLSPLLTKQHPKLSALLSNIETVSVGVVNLKFNKKLLKQEGFGFLVAPKENLPILGVIYDSCCFPSGENTTITVMMGGHWFNKHFPAETKEEKFLEIALDQIRNILDITEVPDAFKVNVLKDCIPQYNVGHSENLENINAYIKENNLRLSLCGSSYYGIGVNDVILSAKNAVDKL</sequence>
<dbReference type="PANTHER" id="PTHR42923:SF3">
    <property type="entry name" value="PROTOPORPHYRINOGEN OXIDASE"/>
    <property type="match status" value="1"/>
</dbReference>
<dbReference type="InterPro" id="IPR002937">
    <property type="entry name" value="Amino_oxidase"/>
</dbReference>
<dbReference type="InterPro" id="IPR004572">
    <property type="entry name" value="Protoporphyrinogen_oxidase"/>
</dbReference>
<evidence type="ECO:0000256" key="11">
    <source>
        <dbReference type="RuleBase" id="RU367069"/>
    </source>
</evidence>
<dbReference type="RefSeq" id="XP_017772600.1">
    <property type="nucleotide sequence ID" value="XM_017917111.1"/>
</dbReference>
<dbReference type="GeneID" id="108559766"/>
<comment type="similarity">
    <text evidence="3 11">Belongs to the protoporphyrinogen/coproporphyrinogen oxidase family. Protoporphyrinogen oxidase subfamily.</text>
</comment>
<dbReference type="EC" id="1.3.3.4" evidence="4 11"/>
<dbReference type="Gene3D" id="3.50.50.60">
    <property type="entry name" value="FAD/NAD(P)-binding domain"/>
    <property type="match status" value="1"/>
</dbReference>
<comment type="function">
    <text evidence="1 11">Catalyzes the 6-electron oxidation of protoporphyrinogen-IX to form protoporphyrin-IX.</text>
</comment>
<evidence type="ECO:0000256" key="5">
    <source>
        <dbReference type="ARBA" id="ARBA00022630"/>
    </source>
</evidence>
<reference evidence="14" key="1">
    <citation type="submission" date="2025-08" db="UniProtKB">
        <authorList>
            <consortium name="RefSeq"/>
        </authorList>
    </citation>
    <scope>IDENTIFICATION</scope>
    <source>
        <tissue evidence="14">Whole Larva</tissue>
    </source>
</reference>
<evidence type="ECO:0000256" key="7">
    <source>
        <dbReference type="ARBA" id="ARBA00023002"/>
    </source>
</evidence>
<evidence type="ECO:0000256" key="3">
    <source>
        <dbReference type="ARBA" id="ARBA00010551"/>
    </source>
</evidence>
<dbReference type="PANTHER" id="PTHR42923">
    <property type="entry name" value="PROTOPORPHYRINOGEN OXIDASE"/>
    <property type="match status" value="1"/>
</dbReference>
<comment type="cofactor">
    <cofactor evidence="11">
        <name>FAD</name>
        <dbReference type="ChEBI" id="CHEBI:57692"/>
    </cofactor>
    <text evidence="11">Binds 1 FAD per subunit.</text>
</comment>
<gene>
    <name evidence="14" type="primary">LOC108559766</name>
</gene>
<keyword evidence="5 11" id="KW-0285">Flavoprotein</keyword>
<evidence type="ECO:0000313" key="13">
    <source>
        <dbReference type="Proteomes" id="UP000695000"/>
    </source>
</evidence>
<evidence type="ECO:0000256" key="1">
    <source>
        <dbReference type="ARBA" id="ARBA00002600"/>
    </source>
</evidence>
<feature type="domain" description="Amine oxidase" evidence="12">
    <location>
        <begin position="9"/>
        <end position="459"/>
    </location>
</feature>
<dbReference type="NCBIfam" id="TIGR00562">
    <property type="entry name" value="proto_IX_ox"/>
    <property type="match status" value="1"/>
</dbReference>
<dbReference type="Pfam" id="PF01593">
    <property type="entry name" value="Amino_oxidase"/>
    <property type="match status" value="1"/>
</dbReference>
<evidence type="ECO:0000256" key="9">
    <source>
        <dbReference type="ARBA" id="ARBA00023244"/>
    </source>
</evidence>
<comment type="pathway">
    <text evidence="2 11">Porphyrin-containing compound metabolism; protoporphyrin-IX biosynthesis; protoporphyrin-IX from protoporphyrinogen-IX: step 1/1.</text>
</comment>
<keyword evidence="13" id="KW-1185">Reference proteome</keyword>
<keyword evidence="9 11" id="KW-0627">Porphyrin biosynthesis</keyword>
<evidence type="ECO:0000256" key="8">
    <source>
        <dbReference type="ARBA" id="ARBA00023133"/>
    </source>
</evidence>
<evidence type="ECO:0000256" key="10">
    <source>
        <dbReference type="ARBA" id="ARBA00047554"/>
    </source>
</evidence>